<evidence type="ECO:0000313" key="5">
    <source>
        <dbReference type="Proteomes" id="UP001239462"/>
    </source>
</evidence>
<protein>
    <submittedName>
        <fullName evidence="4">Flagellar motor protein MotB</fullName>
    </submittedName>
</protein>
<evidence type="ECO:0000259" key="3">
    <source>
        <dbReference type="Pfam" id="PF13677"/>
    </source>
</evidence>
<comment type="caution">
    <text evidence="4">The sequence shown here is derived from an EMBL/GenBank/DDBJ whole genome shotgun (WGS) entry which is preliminary data.</text>
</comment>
<keyword evidence="2" id="KW-0472">Membrane</keyword>
<accession>A0ABT7PDF7</accession>
<name>A0ABT7PDF7_9BACT</name>
<dbReference type="Proteomes" id="UP001239462">
    <property type="component" value="Unassembled WGS sequence"/>
</dbReference>
<feature type="domain" description="Motility protein B-like N-terminal" evidence="3">
    <location>
        <begin position="3"/>
        <end position="39"/>
    </location>
</feature>
<organism evidence="4 5">
    <name type="scientific">Roseiconus lacunae</name>
    <dbReference type="NCBI Taxonomy" id="2605694"/>
    <lineage>
        <taxon>Bacteria</taxon>
        <taxon>Pseudomonadati</taxon>
        <taxon>Planctomycetota</taxon>
        <taxon>Planctomycetia</taxon>
        <taxon>Pirellulales</taxon>
        <taxon>Pirellulaceae</taxon>
        <taxon>Roseiconus</taxon>
    </lineage>
</organism>
<evidence type="ECO:0000313" key="4">
    <source>
        <dbReference type="EMBL" id="MDM4014522.1"/>
    </source>
</evidence>
<keyword evidence="5" id="KW-1185">Reference proteome</keyword>
<sequence length="250" mass="28419">MSKRKKLEPSVPSKAYLVSFGDTMTALLAFFIVLNSLAKEQTGANMYSGTGSFVNAFTSAGTPGKMSGDRSSEMIQQESQKPLYALQENLHKNEKQEDVGPDESNNHERVIDRDREQFQKFLKELEEQLDLRTLPQIEDQVVFDSFQPPDPKSGKISRHATQLISETLSKMRDENMVMEIVVWADMPKASALKRTLEKSTKLRNEVESSFWMNQSTRSRIKYRVKPWLFADAKRPQMSIILGRQASPAAP</sequence>
<dbReference type="EMBL" id="JASZZN010000002">
    <property type="protein sequence ID" value="MDM4014522.1"/>
    <property type="molecule type" value="Genomic_DNA"/>
</dbReference>
<keyword evidence="4" id="KW-0969">Cilium</keyword>
<proteinExistence type="predicted"/>
<keyword evidence="4" id="KW-0966">Cell projection</keyword>
<evidence type="ECO:0000256" key="2">
    <source>
        <dbReference type="ARBA" id="ARBA00023136"/>
    </source>
</evidence>
<dbReference type="Pfam" id="PF13677">
    <property type="entry name" value="MotB_plug"/>
    <property type="match status" value="1"/>
</dbReference>
<comment type="subcellular location">
    <subcellularLocation>
        <location evidence="1">Membrane</location>
    </subcellularLocation>
</comment>
<evidence type="ECO:0000256" key="1">
    <source>
        <dbReference type="ARBA" id="ARBA00004370"/>
    </source>
</evidence>
<dbReference type="InterPro" id="IPR025713">
    <property type="entry name" value="MotB-like_N_dom"/>
</dbReference>
<reference evidence="4 5" key="1">
    <citation type="submission" date="2023-06" db="EMBL/GenBank/DDBJ databases">
        <title>Roseiconus lacunae JC819 isolated from Gulf of Mannar region, Tamil Nadu.</title>
        <authorList>
            <person name="Pk S."/>
            <person name="Ch S."/>
            <person name="Ch V.R."/>
        </authorList>
    </citation>
    <scope>NUCLEOTIDE SEQUENCE [LARGE SCALE GENOMIC DNA]</scope>
    <source>
        <strain evidence="4 5">JC819</strain>
    </source>
</reference>
<keyword evidence="4" id="KW-0282">Flagellum</keyword>
<dbReference type="RefSeq" id="WP_289162237.1">
    <property type="nucleotide sequence ID" value="NZ_JASZZN010000002.1"/>
</dbReference>
<gene>
    <name evidence="4" type="ORF">QTN89_03695</name>
</gene>